<feature type="domain" description="Inner membrane protein YejM N-terminal" evidence="3">
    <location>
        <begin position="9"/>
        <end position="247"/>
    </location>
</feature>
<dbReference type="PANTHER" id="PTHR43751">
    <property type="entry name" value="SULFATASE"/>
    <property type="match status" value="1"/>
</dbReference>
<keyword evidence="6" id="KW-1185">Reference proteome</keyword>
<feature type="domain" description="Sulfatase N-terminal" evidence="2">
    <location>
        <begin position="256"/>
        <end position="533"/>
    </location>
</feature>
<evidence type="ECO:0000313" key="5">
    <source>
        <dbReference type="EMBL" id="SBT20090.1"/>
    </source>
</evidence>
<dbReference type="InterPro" id="IPR052701">
    <property type="entry name" value="GAG_Ulvan_Degrading_Sulfatases"/>
</dbReference>
<dbReference type="Proteomes" id="UP000092840">
    <property type="component" value="Unassembled WGS sequence"/>
</dbReference>
<proteinExistence type="predicted"/>
<dbReference type="InterPro" id="IPR012159">
    <property type="entry name" value="YejM-like"/>
</dbReference>
<dbReference type="InterPro" id="IPR000917">
    <property type="entry name" value="Sulfatase_N"/>
</dbReference>
<evidence type="ECO:0000256" key="1">
    <source>
        <dbReference type="SAM" id="Phobius"/>
    </source>
</evidence>
<dbReference type="EMBL" id="FLRB01000005">
    <property type="protein sequence ID" value="SBT20090.1"/>
    <property type="molecule type" value="Genomic_DNA"/>
</dbReference>
<evidence type="ECO:0000259" key="3">
    <source>
        <dbReference type="Pfam" id="PF11893"/>
    </source>
</evidence>
<feature type="transmembrane region" description="Helical" evidence="1">
    <location>
        <begin position="127"/>
        <end position="153"/>
    </location>
</feature>
<dbReference type="SUPFAM" id="SSF53649">
    <property type="entry name" value="Alkaline phosphatase-like"/>
    <property type="match status" value="1"/>
</dbReference>
<feature type="transmembrane region" description="Helical" evidence="1">
    <location>
        <begin position="47"/>
        <end position="76"/>
    </location>
</feature>
<dbReference type="InterPro" id="IPR024588">
    <property type="entry name" value="YejM_N"/>
</dbReference>
<keyword evidence="1" id="KW-0472">Membrane</keyword>
<dbReference type="PIRSF" id="PIRSF004950">
    <property type="entry name" value="Mmb_sulf_HI0842"/>
    <property type="match status" value="1"/>
</dbReference>
<dbReference type="AlphaFoldDB" id="A0A1C3JRD8"/>
<dbReference type="InterPro" id="IPR017850">
    <property type="entry name" value="Alkaline_phosphatase_core_sf"/>
</dbReference>
<accession>A0A1C3JRD8</accession>
<evidence type="ECO:0000313" key="4">
    <source>
        <dbReference type="EMBL" id="SBT17764.1"/>
    </source>
</evidence>
<reference evidence="5 6" key="1">
    <citation type="submission" date="2016-06" db="EMBL/GenBank/DDBJ databases">
        <authorList>
            <person name="Rodrigo-Torres L."/>
            <person name="Arahal D.R."/>
        </authorList>
    </citation>
    <scope>NUCLEOTIDE SEQUENCE [LARGE SCALE GENOMIC DNA]</scope>
    <source>
        <strain evidence="5 6">CECT 5116</strain>
    </source>
</reference>
<organism evidence="4 7">
    <name type="scientific">Marinomonas gallaica</name>
    <dbReference type="NCBI Taxonomy" id="1806667"/>
    <lineage>
        <taxon>Bacteria</taxon>
        <taxon>Pseudomonadati</taxon>
        <taxon>Pseudomonadota</taxon>
        <taxon>Gammaproteobacteria</taxon>
        <taxon>Oceanospirillales</taxon>
        <taxon>Oceanospirillaceae</taxon>
        <taxon>Marinomonas</taxon>
    </lineage>
</organism>
<reference evidence="4 7" key="2">
    <citation type="submission" date="2016-06" db="EMBL/GenBank/DDBJ databases">
        <authorList>
            <person name="Kjaerup R.B."/>
            <person name="Dalgaard T.S."/>
            <person name="Juul-Madsen H.R."/>
        </authorList>
    </citation>
    <scope>NUCLEOTIDE SEQUENCE [LARGE SCALE GENOMIC DNA]</scope>
    <source>
        <strain evidence="4 7">CECT 5115</strain>
    </source>
</reference>
<dbReference type="Gene3D" id="3.40.720.10">
    <property type="entry name" value="Alkaline Phosphatase, subunit A"/>
    <property type="match status" value="1"/>
</dbReference>
<dbReference type="EMBL" id="FLRA01000012">
    <property type="protein sequence ID" value="SBT17764.1"/>
    <property type="molecule type" value="Genomic_DNA"/>
</dbReference>
<protein>
    <submittedName>
        <fullName evidence="4">Inner membrane protein YejM</fullName>
    </submittedName>
</protein>
<feature type="transmembrane region" description="Helical" evidence="1">
    <location>
        <begin position="12"/>
        <end position="35"/>
    </location>
</feature>
<keyword evidence="1" id="KW-0812">Transmembrane</keyword>
<dbReference type="CDD" id="cd16148">
    <property type="entry name" value="sulfatase_like"/>
    <property type="match status" value="1"/>
</dbReference>
<evidence type="ECO:0000313" key="6">
    <source>
        <dbReference type="Proteomes" id="UP000092840"/>
    </source>
</evidence>
<name>A0A1C3JRD8_9GAMM</name>
<feature type="transmembrane region" description="Helical" evidence="1">
    <location>
        <begin position="165"/>
        <end position="186"/>
    </location>
</feature>
<evidence type="ECO:0000259" key="2">
    <source>
        <dbReference type="Pfam" id="PF00884"/>
    </source>
</evidence>
<keyword evidence="1" id="KW-1133">Transmembrane helix</keyword>
<dbReference type="PANTHER" id="PTHR43751:SF3">
    <property type="entry name" value="SULFATASE N-TERMINAL DOMAIN-CONTAINING PROTEIN"/>
    <property type="match status" value="1"/>
</dbReference>
<dbReference type="Pfam" id="PF11893">
    <property type="entry name" value="DUF3413"/>
    <property type="match status" value="1"/>
</dbReference>
<evidence type="ECO:0000313" key="7">
    <source>
        <dbReference type="Proteomes" id="UP000092871"/>
    </source>
</evidence>
<dbReference type="Proteomes" id="UP000092871">
    <property type="component" value="Unassembled WGS sequence"/>
</dbReference>
<feature type="transmembrane region" description="Helical" evidence="1">
    <location>
        <begin position="88"/>
        <end position="107"/>
    </location>
</feature>
<sequence length="616" mass="69888">MKHLDYQPMRSISWSLRLGFVCLAFGYLIALRYLAGVAWPDSFLGAVYLTTAFVGHFAFLALIAWCSVILPTALIIPNLKLAKVLITFELGALLLLLIVDTFVFQQYRFHLNMFLWKLILNDTNNEIFAFSNTMKALAVMAIALVIALLFFIGQKLAQPKKSWPHIRLISALLVVYLSANLIHIWADAQYIQSLTRYNRNLPVYYPATATKFMAKHGWLNEDAQQANASLSMNKQNASIQYPLNPLQAAPLTAPMNVLIIAVDSWRADEMNAEVSPNIWDFSQRSMRYNAHFSGSNSTRAGIFSLFYGLPSVYWDAMFANKQGPVLIQQLKDNDYQFGVFTAATLTNPEFDRTVFRDVDNLRLTSEGDTPIARDIDLTKDWLQWIDQHQQQGADKPFFGFLFYDAPHGYSIDDSLPAPFLPEEDINYLVLNNDYDPTLIRNRYRNAVYQDDKLIGQVLSDLQDKQLLDNTIVIITGDHGQEFNDTKHNYWGHNSNFAAPQTHVPFIMHWPGQTAKEIALETSHFDIVPTLLHRALSVTSSERDYSMGGNLLAPVQKNWRLAGSYSSFAVISEGLIIVSSLDGSMHIYDENMDEVSSAALDYSVLSKAMDEMKRFYK</sequence>
<dbReference type="Pfam" id="PF00884">
    <property type="entry name" value="Sulfatase"/>
    <property type="match status" value="1"/>
</dbReference>
<gene>
    <name evidence="4" type="primary">yejM</name>
    <name evidence="4" type="ORF">MGA5115_01880</name>
    <name evidence="5" type="ORF">MGA5116_00673</name>
</gene>
<dbReference type="RefSeq" id="WP_170756291.1">
    <property type="nucleotide sequence ID" value="NZ_FLRA01000012.1"/>
</dbReference>